<evidence type="ECO:0000313" key="2">
    <source>
        <dbReference type="EMBL" id="GAA3643857.1"/>
    </source>
</evidence>
<organism evidence="2 3">
    <name type="scientific">Microbacterium awajiense</name>
    <dbReference type="NCBI Taxonomy" id="415214"/>
    <lineage>
        <taxon>Bacteria</taxon>
        <taxon>Bacillati</taxon>
        <taxon>Actinomycetota</taxon>
        <taxon>Actinomycetes</taxon>
        <taxon>Micrococcales</taxon>
        <taxon>Microbacteriaceae</taxon>
        <taxon>Microbacterium</taxon>
    </lineage>
</organism>
<feature type="transmembrane region" description="Helical" evidence="1">
    <location>
        <begin position="106"/>
        <end position="125"/>
    </location>
</feature>
<dbReference type="Proteomes" id="UP001501697">
    <property type="component" value="Unassembled WGS sequence"/>
</dbReference>
<sequence length="284" mass="30076">MPLRVDRPTSSIGSFARSFLEASVVLTLVAGVLVLVRVISVARGDIHIAYLLLDGADLVSIVLSTLLAVAPLLVLGLLVAGWFWLGWRSAAALEASPEDRAGLSTLLAPALAVAALVALAIPFLPLERPDFAALTMFAFIPGLVARPLSQIRRGRAEWSTSAYVAVGAFVAAVVTLPLLAGQIMVQGAIALDLDEPWAPTEAIVFDDGGTEVSHVVGQTDEWLTLLTDDPRAIRMVPSGTVAGRVVCIPVEWDEYNATVLGGLHLEVSSALPQCDDQIEAWMQP</sequence>
<protein>
    <submittedName>
        <fullName evidence="2">Uncharacterized protein</fullName>
    </submittedName>
</protein>
<keyword evidence="1" id="KW-1133">Transmembrane helix</keyword>
<keyword evidence="1" id="KW-0812">Transmembrane</keyword>
<accession>A0ABP7AZV9</accession>
<keyword evidence="1" id="KW-0472">Membrane</keyword>
<dbReference type="RefSeq" id="WP_344739951.1">
    <property type="nucleotide sequence ID" value="NZ_BAAAYU010000005.1"/>
</dbReference>
<evidence type="ECO:0000256" key="1">
    <source>
        <dbReference type="SAM" id="Phobius"/>
    </source>
</evidence>
<feature type="transmembrane region" description="Helical" evidence="1">
    <location>
        <begin position="161"/>
        <end position="180"/>
    </location>
</feature>
<name>A0ABP7AZV9_9MICO</name>
<feature type="transmembrane region" description="Helical" evidence="1">
    <location>
        <begin position="131"/>
        <end position="149"/>
    </location>
</feature>
<evidence type="ECO:0000313" key="3">
    <source>
        <dbReference type="Proteomes" id="UP001501697"/>
    </source>
</evidence>
<feature type="transmembrane region" description="Helical" evidence="1">
    <location>
        <begin position="59"/>
        <end position="85"/>
    </location>
</feature>
<feature type="transmembrane region" description="Helical" evidence="1">
    <location>
        <begin position="20"/>
        <end position="39"/>
    </location>
</feature>
<proteinExistence type="predicted"/>
<comment type="caution">
    <text evidence="2">The sequence shown here is derived from an EMBL/GenBank/DDBJ whole genome shotgun (WGS) entry which is preliminary data.</text>
</comment>
<dbReference type="EMBL" id="BAAAYU010000005">
    <property type="protein sequence ID" value="GAA3643857.1"/>
    <property type="molecule type" value="Genomic_DNA"/>
</dbReference>
<reference evidence="3" key="1">
    <citation type="journal article" date="2019" name="Int. J. Syst. Evol. Microbiol.">
        <title>The Global Catalogue of Microorganisms (GCM) 10K type strain sequencing project: providing services to taxonomists for standard genome sequencing and annotation.</title>
        <authorList>
            <consortium name="The Broad Institute Genomics Platform"/>
            <consortium name="The Broad Institute Genome Sequencing Center for Infectious Disease"/>
            <person name="Wu L."/>
            <person name="Ma J."/>
        </authorList>
    </citation>
    <scope>NUCLEOTIDE SEQUENCE [LARGE SCALE GENOMIC DNA]</scope>
    <source>
        <strain evidence="3">JCM 16544</strain>
    </source>
</reference>
<keyword evidence="3" id="KW-1185">Reference proteome</keyword>
<gene>
    <name evidence="2" type="ORF">GCM10022200_29790</name>
</gene>